<dbReference type="Proteomes" id="UP001251524">
    <property type="component" value="Unassembled WGS sequence"/>
</dbReference>
<dbReference type="Gene3D" id="3.40.50.1820">
    <property type="entry name" value="alpha/beta hydrolase"/>
    <property type="match status" value="1"/>
</dbReference>
<dbReference type="InterPro" id="IPR029058">
    <property type="entry name" value="AB_hydrolase_fold"/>
</dbReference>
<dbReference type="EMBL" id="JAVDVY010000001">
    <property type="protein sequence ID" value="MDR7134383.1"/>
    <property type="molecule type" value="Genomic_DNA"/>
</dbReference>
<dbReference type="InterPro" id="IPR050471">
    <property type="entry name" value="AB_hydrolase"/>
</dbReference>
<evidence type="ECO:0000313" key="5">
    <source>
        <dbReference type="Proteomes" id="UP001251524"/>
    </source>
</evidence>
<keyword evidence="4" id="KW-0560">Oxidoreductase</keyword>
<dbReference type="Pfam" id="PF00561">
    <property type="entry name" value="Abhydrolase_1"/>
    <property type="match status" value="1"/>
</dbReference>
<accession>A0ABU1W9T2</accession>
<evidence type="ECO:0000259" key="3">
    <source>
        <dbReference type="Pfam" id="PF00561"/>
    </source>
</evidence>
<protein>
    <submittedName>
        <fullName evidence="4">Non-heme chloroperoxidase</fullName>
        <ecNumber evidence="4">1.11.1.10</ecNumber>
    </submittedName>
</protein>
<dbReference type="PANTHER" id="PTHR43433">
    <property type="entry name" value="HYDROLASE, ALPHA/BETA FOLD FAMILY PROTEIN"/>
    <property type="match status" value="1"/>
</dbReference>
<dbReference type="InterPro" id="IPR000639">
    <property type="entry name" value="Epox_hydrolase-like"/>
</dbReference>
<feature type="domain" description="AB hydrolase-1" evidence="3">
    <location>
        <begin position="80"/>
        <end position="314"/>
    </location>
</feature>
<sequence>MTPNAPSSNGNIDQLRRALLVSSGFAAIALQLPIAGCSQEPPTSVPTPSPPPSPTRSATMGTFTTKDGTELYYKDWGTGPVVTFSHGWPLSSDSWEAQMFFMASNGFRAIAHDRRGHGRSAQPSEGNDMDTYADDLAELLDHLDVKDATMIGFSTGGGEVARYIGRHGTKRLKKAVLISAIPPLMLKTEANPLGTPIEAFDGLRKAFLENRSQFFIDIPSGPFYGFNRPGAKPVQGLIDFWWLQGMMGGYKGTFECIKVFSETDLTEDLKKFDIPTLIVHGDADQVVPIVAAARQSTKLIKNNKLVVYEGAPHGLTDTHRDRLNADLLAFIRS</sequence>
<evidence type="ECO:0000256" key="1">
    <source>
        <dbReference type="ARBA" id="ARBA00038128"/>
    </source>
</evidence>
<keyword evidence="5" id="KW-1185">Reference proteome</keyword>
<evidence type="ECO:0000313" key="4">
    <source>
        <dbReference type="EMBL" id="MDR7134383.1"/>
    </source>
</evidence>
<keyword evidence="4" id="KW-0575">Peroxidase</keyword>
<organism evidence="4 5">
    <name type="scientific">Lysobacter niastensis</name>
    <dbReference type="NCBI Taxonomy" id="380629"/>
    <lineage>
        <taxon>Bacteria</taxon>
        <taxon>Pseudomonadati</taxon>
        <taxon>Pseudomonadota</taxon>
        <taxon>Gammaproteobacteria</taxon>
        <taxon>Lysobacterales</taxon>
        <taxon>Lysobacteraceae</taxon>
        <taxon>Lysobacter</taxon>
    </lineage>
</organism>
<name>A0ABU1W9T2_9GAMM</name>
<dbReference type="PRINTS" id="PR00412">
    <property type="entry name" value="EPOXHYDRLASE"/>
</dbReference>
<dbReference type="GO" id="GO:0016691">
    <property type="term" value="F:chloride peroxidase activity"/>
    <property type="evidence" value="ECO:0007669"/>
    <property type="project" value="UniProtKB-EC"/>
</dbReference>
<evidence type="ECO:0000256" key="2">
    <source>
        <dbReference type="SAM" id="MobiDB-lite"/>
    </source>
</evidence>
<dbReference type="SUPFAM" id="SSF53474">
    <property type="entry name" value="alpha/beta-Hydrolases"/>
    <property type="match status" value="1"/>
</dbReference>
<gene>
    <name evidence="4" type="ORF">J2X06_001567</name>
</gene>
<feature type="compositionally biased region" description="Pro residues" evidence="2">
    <location>
        <begin position="43"/>
        <end position="54"/>
    </location>
</feature>
<comment type="similarity">
    <text evidence="1">Belongs to the AB hydrolase superfamily. Bacterial non-heme haloperoxidase / perhydrolase family.</text>
</comment>
<dbReference type="PRINTS" id="PR00111">
    <property type="entry name" value="ABHYDROLASE"/>
</dbReference>
<comment type="caution">
    <text evidence="4">The sequence shown here is derived from an EMBL/GenBank/DDBJ whole genome shotgun (WGS) entry which is preliminary data.</text>
</comment>
<dbReference type="EC" id="1.11.1.10" evidence="4"/>
<feature type="region of interest" description="Disordered" evidence="2">
    <location>
        <begin position="39"/>
        <end position="60"/>
    </location>
</feature>
<proteinExistence type="inferred from homology"/>
<reference evidence="4 5" key="1">
    <citation type="submission" date="2023-07" db="EMBL/GenBank/DDBJ databases">
        <title>Sorghum-associated microbial communities from plants grown in Nebraska, USA.</title>
        <authorList>
            <person name="Schachtman D."/>
        </authorList>
    </citation>
    <scope>NUCLEOTIDE SEQUENCE [LARGE SCALE GENOMIC DNA]</scope>
    <source>
        <strain evidence="4 5">BE198</strain>
    </source>
</reference>
<dbReference type="InterPro" id="IPR000073">
    <property type="entry name" value="AB_hydrolase_1"/>
</dbReference>
<dbReference type="PANTHER" id="PTHR43433:SF3">
    <property type="entry name" value="NON-HEME CHLOROPEROXIDASE"/>
    <property type="match status" value="1"/>
</dbReference>